<dbReference type="NCBIfam" id="TIGR00309">
    <property type="entry name" value="V_ATPase_subD"/>
    <property type="match status" value="1"/>
</dbReference>
<dbReference type="GO" id="GO:0005524">
    <property type="term" value="F:ATP binding"/>
    <property type="evidence" value="ECO:0007669"/>
    <property type="project" value="UniProtKB-UniRule"/>
</dbReference>
<evidence type="ECO:0000256" key="2">
    <source>
        <dbReference type="ARBA" id="ARBA00022448"/>
    </source>
</evidence>
<evidence type="ECO:0000313" key="7">
    <source>
        <dbReference type="Proteomes" id="UP000184089"/>
    </source>
</evidence>
<gene>
    <name evidence="4" type="primary">atpD</name>
    <name evidence="5" type="ORF">GT747_01220</name>
    <name evidence="6" type="ORF">SAMN05444424_1008</name>
</gene>
<dbReference type="EMBL" id="FQVY01000001">
    <property type="protein sequence ID" value="SHF87611.1"/>
    <property type="molecule type" value="Genomic_DNA"/>
</dbReference>
<dbReference type="AlphaFoldDB" id="A0AAQ1MCG0"/>
<dbReference type="GO" id="GO:0046961">
    <property type="term" value="F:proton-transporting ATPase activity, rotational mechanism"/>
    <property type="evidence" value="ECO:0007669"/>
    <property type="project" value="InterPro"/>
</dbReference>
<keyword evidence="4" id="KW-0066">ATP synthesis</keyword>
<dbReference type="Gene3D" id="1.10.287.3240">
    <property type="match status" value="1"/>
</dbReference>
<keyword evidence="2 4" id="KW-0813">Transport</keyword>
<keyword evidence="8" id="KW-1185">Reference proteome</keyword>
<dbReference type="Proteomes" id="UP000474718">
    <property type="component" value="Unassembled WGS sequence"/>
</dbReference>
<dbReference type="HAMAP" id="MF_00271">
    <property type="entry name" value="ATP_synth_D_arch"/>
    <property type="match status" value="1"/>
</dbReference>
<sequence>MAGQVFATKANLMATRKSLDLSSLGFDLLDRKRNVLIRELMQRVDEAKAIKDEVSATFRQAYFALQQANMSLGKIDHLVGSVPVDDSLQMTSRSVMGVEIPHLTYEDADPRPVYGFELSNSKFDDAYRKFQKVKELSVRLAEVENSVYRLAGAIRKTQKRANALEHIIIPDLKATEKAITEALEEKDREEFSRLKVIKAQKEKAAQAADDRPA</sequence>
<comment type="caution">
    <text evidence="6">The sequence shown here is derived from an EMBL/GenBank/DDBJ whole genome shotgun (WGS) entry which is preliminary data.</text>
</comment>
<accession>A0AAQ1MCG0</accession>
<evidence type="ECO:0000256" key="3">
    <source>
        <dbReference type="ARBA" id="ARBA00023065"/>
    </source>
</evidence>
<proteinExistence type="inferred from homology"/>
<evidence type="ECO:0000313" key="8">
    <source>
        <dbReference type="Proteomes" id="UP000474718"/>
    </source>
</evidence>
<comment type="function">
    <text evidence="4">Produces ATP from ADP in the presence of a proton gradient across the membrane.</text>
</comment>
<dbReference type="Proteomes" id="UP000184089">
    <property type="component" value="Unassembled WGS sequence"/>
</dbReference>
<reference evidence="7" key="1">
    <citation type="submission" date="2016-11" db="EMBL/GenBank/DDBJ databases">
        <authorList>
            <person name="Jaros S."/>
            <person name="Januszkiewicz K."/>
            <person name="Wedrychowicz H."/>
        </authorList>
    </citation>
    <scope>NUCLEOTIDE SEQUENCE [LARGE SCALE GENOMIC DNA]</scope>
    <source>
        <strain evidence="7">DSM 4029</strain>
    </source>
</reference>
<protein>
    <recommendedName>
        <fullName evidence="4">V-type ATP synthase subunit D</fullName>
    </recommendedName>
    <alternativeName>
        <fullName evidence="4">V-ATPase subunit D</fullName>
    </alternativeName>
</protein>
<reference evidence="5 8" key="3">
    <citation type="journal article" date="2019" name="Nat. Med.">
        <title>A library of human gut bacterial isolates paired with longitudinal multiomics data enables mechanistic microbiome research.</title>
        <authorList>
            <person name="Poyet M."/>
            <person name="Groussin M."/>
            <person name="Gibbons S.M."/>
            <person name="Avila-Pacheco J."/>
            <person name="Jiang X."/>
            <person name="Kearney S.M."/>
            <person name="Perrotta A.R."/>
            <person name="Berdy B."/>
            <person name="Zhao S."/>
            <person name="Lieberman T.D."/>
            <person name="Swanson P.K."/>
            <person name="Smith M."/>
            <person name="Roesemann S."/>
            <person name="Alexander J.E."/>
            <person name="Rich S.A."/>
            <person name="Livny J."/>
            <person name="Vlamakis H."/>
            <person name="Clish C."/>
            <person name="Bullock K."/>
            <person name="Deik A."/>
            <person name="Scott J."/>
            <person name="Pierce K.A."/>
            <person name="Xavier R.J."/>
            <person name="Alm E.J."/>
        </authorList>
    </citation>
    <scope>NUCLEOTIDE SEQUENCE [LARGE SCALE GENOMIC DNA]</scope>
    <source>
        <strain evidence="5 8">BIOML-A2</strain>
    </source>
</reference>
<dbReference type="Pfam" id="PF01813">
    <property type="entry name" value="ATP-synt_D"/>
    <property type="match status" value="1"/>
</dbReference>
<reference evidence="6" key="2">
    <citation type="submission" date="2016-11" db="EMBL/GenBank/DDBJ databases">
        <authorList>
            <person name="Varghese N."/>
            <person name="Submissions S."/>
        </authorList>
    </citation>
    <scope>NUCLEOTIDE SEQUENCE</scope>
    <source>
        <strain evidence="6">DSM 4029</strain>
    </source>
</reference>
<evidence type="ECO:0000313" key="6">
    <source>
        <dbReference type="EMBL" id="SHF87611.1"/>
    </source>
</evidence>
<dbReference type="InterPro" id="IPR002699">
    <property type="entry name" value="V_ATPase_D"/>
</dbReference>
<keyword evidence="4" id="KW-0375">Hydrogen ion transport</keyword>
<dbReference type="RefSeq" id="WP_021660494.1">
    <property type="nucleotide sequence ID" value="NZ_FQVY01000001.1"/>
</dbReference>
<keyword evidence="3 4" id="KW-0406">Ion transport</keyword>
<name>A0AAQ1MCG0_9FIRM</name>
<evidence type="ECO:0000256" key="4">
    <source>
        <dbReference type="HAMAP-Rule" id="MF_00271"/>
    </source>
</evidence>
<evidence type="ECO:0000256" key="1">
    <source>
        <dbReference type="ARBA" id="ARBA00005850"/>
    </source>
</evidence>
<dbReference type="GO" id="GO:0042777">
    <property type="term" value="P:proton motive force-driven plasma membrane ATP synthesis"/>
    <property type="evidence" value="ECO:0007669"/>
    <property type="project" value="UniProtKB-UniRule"/>
</dbReference>
<dbReference type="GO" id="GO:0046933">
    <property type="term" value="F:proton-transporting ATP synthase activity, rotational mechanism"/>
    <property type="evidence" value="ECO:0007669"/>
    <property type="project" value="UniProtKB-UniRule"/>
</dbReference>
<dbReference type="EMBL" id="WWVX01000001">
    <property type="protein sequence ID" value="MZL68395.1"/>
    <property type="molecule type" value="Genomic_DNA"/>
</dbReference>
<evidence type="ECO:0000313" key="5">
    <source>
        <dbReference type="EMBL" id="MZL68395.1"/>
    </source>
</evidence>
<organism evidence="6 7">
    <name type="scientific">Bittarella massiliensis</name>
    <name type="common">ex Durand et al. 2017</name>
    <dbReference type="NCBI Taxonomy" id="1720313"/>
    <lineage>
        <taxon>Bacteria</taxon>
        <taxon>Bacillati</taxon>
        <taxon>Bacillota</taxon>
        <taxon>Clostridia</taxon>
        <taxon>Eubacteriales</taxon>
        <taxon>Oscillospiraceae</taxon>
        <taxon>Bittarella (ex Durand et al. 2017)</taxon>
    </lineage>
</organism>
<dbReference type="PANTHER" id="PTHR11671">
    <property type="entry name" value="V-TYPE ATP SYNTHASE SUBUNIT D"/>
    <property type="match status" value="1"/>
</dbReference>
<comment type="similarity">
    <text evidence="1 4">Belongs to the V-ATPase D subunit family.</text>
</comment>